<gene>
    <name evidence="1" type="ORF">CO178_00055</name>
</gene>
<organism evidence="1 2">
    <name type="scientific">candidate division WWE3 bacterium CG_4_9_14_3_um_filter_34_6</name>
    <dbReference type="NCBI Taxonomy" id="1975079"/>
    <lineage>
        <taxon>Bacteria</taxon>
        <taxon>Katanobacteria</taxon>
    </lineage>
</organism>
<dbReference type="EMBL" id="PFWY01000003">
    <property type="protein sequence ID" value="PJA41476.1"/>
    <property type="molecule type" value="Genomic_DNA"/>
</dbReference>
<proteinExistence type="predicted"/>
<sequence length="190" mass="21595">MIAQKTETDTTQDEMITPENRGYSFLVLKESEDIVDLNQALQVILNISNEVVDETDSVTLLETLLCGNKQADIEFVLASISKLSVIGYFTESDLFSGLSDEDKRIFWEINYRDHLEKFYYEDMLKNALSPMHMYMVSFDGSQLELGRLLKILKGQSTLNIATASHLTIRGGKGIRGMFDVFTQEISSEWV</sequence>
<protein>
    <submittedName>
        <fullName evidence="1">Uncharacterized protein</fullName>
    </submittedName>
</protein>
<feature type="non-terminal residue" evidence="1">
    <location>
        <position position="190"/>
    </location>
</feature>
<evidence type="ECO:0000313" key="1">
    <source>
        <dbReference type="EMBL" id="PJA41476.1"/>
    </source>
</evidence>
<dbReference type="AlphaFoldDB" id="A0A2M7X5L3"/>
<dbReference type="Proteomes" id="UP000230683">
    <property type="component" value="Unassembled WGS sequence"/>
</dbReference>
<evidence type="ECO:0000313" key="2">
    <source>
        <dbReference type="Proteomes" id="UP000230683"/>
    </source>
</evidence>
<reference evidence="2" key="1">
    <citation type="submission" date="2017-09" db="EMBL/GenBank/DDBJ databases">
        <title>Depth-based differentiation of microbial function through sediment-hosted aquifers and enrichment of novel symbionts in the deep terrestrial subsurface.</title>
        <authorList>
            <person name="Probst A.J."/>
            <person name="Ladd B."/>
            <person name="Jarett J.K."/>
            <person name="Geller-Mcgrath D.E."/>
            <person name="Sieber C.M.K."/>
            <person name="Emerson J.B."/>
            <person name="Anantharaman K."/>
            <person name="Thomas B.C."/>
            <person name="Malmstrom R."/>
            <person name="Stieglmeier M."/>
            <person name="Klingl A."/>
            <person name="Woyke T."/>
            <person name="Ryan C.M."/>
            <person name="Banfield J.F."/>
        </authorList>
    </citation>
    <scope>NUCLEOTIDE SEQUENCE [LARGE SCALE GENOMIC DNA]</scope>
</reference>
<name>A0A2M7X5L3_UNCKA</name>
<accession>A0A2M7X5L3</accession>
<comment type="caution">
    <text evidence="1">The sequence shown here is derived from an EMBL/GenBank/DDBJ whole genome shotgun (WGS) entry which is preliminary data.</text>
</comment>